<keyword evidence="3" id="KW-0808">Transferase</keyword>
<sequence>MSVTALLVSHDGARWLPAVLAGLSGQTLPPDRVVAVDTTSRDDSVALVRDHLAGAGFTGDRLVVDVVPGSTSYPAAVRRGLEIAPALAPDPEAPDEPEWVWLLHDDSNPDPDALLELLAAAEGDPDAAILGPKLREWPSLRRLLEVGLTISGTGRRETGLERGEYDQGQHDAVRQVLAVNTAGMLVKRQVLESLGGLDEELPIFGNDIDFGWRAALAGHRTMVVPKSVVFHAEAAHRGIRRTPLTGRHTHYQERRAALFTSLANVSARGFAWHYVRLFLGSLLRVLGFLAVRAVGEALDELAATLSVHGRPRQLLAARRERARRRAGEAPRQDVARRLLAPTWLPYRHGLDFVTDLASAATSQAADVAERRRLAKAPEGAPAGRDDRRGSSTAGSGEDDEEAYLTDTGLVARFFTNPVAVVLVLFGILALVAGREAFGAITGGALSPVPAAAGDWWRLHVATWHPLGTGTDVPAPAYVLPFALAATLLLGHTGAVVSGLMLLAVPIAAWGAWRLLKVVGRFVDPLGLPRWLVVWGASTYALVPITSGAWAEGRFGTVAVASLLPWAAHAALGFVDPERDRRWRAAWRTALLVALGAAFVPGFWLFALLATAVVLGGAAVIAPRLLRERDSWGPPVLAVAATPVLLAPWLVPLVTTGSASGLLLEAGRLTVDRVTFDGLVTGRLNDLGAPWWLGVVLGVLAVAALLPRRTRVPVVICWLVALAAAVVSGVLSHVTLDLPAVTTRPSLGLFVVILQGTAVVAVVLGADAYLRRLDEHHPAWQRALAAALAVAAAVVPLGGLGWWLATPDNALARDADQQVPAYMEQSSLLGQEHGVLVLAGSVDDGISYRIRRDDGTTLGEDEILTLADEDTELTSEVRTLVSSPTPGVVAALGSRGIEYVVLSSPADGEISSLLDATAGLEQASAEDRTTRAWRVDRPLDASALDGRTSWWRTALLVVQGIAILLALVLAAPTIRTRREERADD</sequence>
<dbReference type="InterPro" id="IPR050834">
    <property type="entry name" value="Glycosyltransf_2"/>
</dbReference>
<accession>A0A4Q2RZC5</accession>
<comment type="caution">
    <text evidence="3">The sequence shown here is derived from an EMBL/GenBank/DDBJ whole genome shotgun (WGS) entry which is preliminary data.</text>
</comment>
<reference evidence="3 4" key="1">
    <citation type="submission" date="2019-01" db="EMBL/GenBank/DDBJ databases">
        <title>Novel species of Nocardioides.</title>
        <authorList>
            <person name="Liu Q."/>
            <person name="Xin Y.-H."/>
        </authorList>
    </citation>
    <scope>NUCLEOTIDE SEQUENCE [LARGE SCALE GENOMIC DNA]</scope>
    <source>
        <strain evidence="3 4">CGMCC 4.6882</strain>
    </source>
</reference>
<name>A0A4Q2RZC5_9ACTN</name>
<gene>
    <name evidence="3" type="ORF">EUA93_00940</name>
</gene>
<dbReference type="PANTHER" id="PTHR43685:SF3">
    <property type="entry name" value="SLR2126 PROTEIN"/>
    <property type="match status" value="1"/>
</dbReference>
<dbReference type="Pfam" id="PF13641">
    <property type="entry name" value="Glyco_tranf_2_3"/>
    <property type="match status" value="1"/>
</dbReference>
<evidence type="ECO:0000313" key="4">
    <source>
        <dbReference type="Proteomes" id="UP000294071"/>
    </source>
</evidence>
<evidence type="ECO:0000313" key="3">
    <source>
        <dbReference type="EMBL" id="RYB93043.1"/>
    </source>
</evidence>
<dbReference type="GO" id="GO:0016740">
    <property type="term" value="F:transferase activity"/>
    <property type="evidence" value="ECO:0007669"/>
    <property type="project" value="UniProtKB-KW"/>
</dbReference>
<feature type="transmembrane region" description="Helical" evidence="2">
    <location>
        <begin position="531"/>
        <end position="550"/>
    </location>
</feature>
<feature type="transmembrane region" description="Helical" evidence="2">
    <location>
        <begin position="413"/>
        <end position="432"/>
    </location>
</feature>
<dbReference type="OrthoDB" id="3734530at2"/>
<feature type="transmembrane region" description="Helical" evidence="2">
    <location>
        <begin position="688"/>
        <end position="706"/>
    </location>
</feature>
<proteinExistence type="predicted"/>
<feature type="transmembrane region" description="Helical" evidence="2">
    <location>
        <begin position="631"/>
        <end position="650"/>
    </location>
</feature>
<keyword evidence="2" id="KW-1133">Transmembrane helix</keyword>
<feature type="region of interest" description="Disordered" evidence="1">
    <location>
        <begin position="368"/>
        <end position="400"/>
    </location>
</feature>
<feature type="transmembrane region" description="Helical" evidence="2">
    <location>
        <begin position="949"/>
        <end position="970"/>
    </location>
</feature>
<evidence type="ECO:0000256" key="2">
    <source>
        <dbReference type="SAM" id="Phobius"/>
    </source>
</evidence>
<keyword evidence="2" id="KW-0812">Transmembrane</keyword>
<protein>
    <submittedName>
        <fullName evidence="3">Glycosyltransferase family 2 protein</fullName>
    </submittedName>
</protein>
<keyword evidence="2" id="KW-0472">Membrane</keyword>
<feature type="transmembrane region" description="Helical" evidence="2">
    <location>
        <begin position="713"/>
        <end position="734"/>
    </location>
</feature>
<dbReference type="Gene3D" id="3.90.550.10">
    <property type="entry name" value="Spore Coat Polysaccharide Biosynthesis Protein SpsA, Chain A"/>
    <property type="match status" value="1"/>
</dbReference>
<dbReference type="SUPFAM" id="SSF53448">
    <property type="entry name" value="Nucleotide-diphospho-sugar transferases"/>
    <property type="match status" value="1"/>
</dbReference>
<feature type="transmembrane region" description="Helical" evidence="2">
    <location>
        <begin position="487"/>
        <end position="511"/>
    </location>
</feature>
<feature type="transmembrane region" description="Helical" evidence="2">
    <location>
        <begin position="746"/>
        <end position="769"/>
    </location>
</feature>
<dbReference type="InterPro" id="IPR029044">
    <property type="entry name" value="Nucleotide-diphossugar_trans"/>
</dbReference>
<feature type="transmembrane region" description="Helical" evidence="2">
    <location>
        <begin position="586"/>
        <end position="619"/>
    </location>
</feature>
<keyword evidence="4" id="KW-1185">Reference proteome</keyword>
<feature type="transmembrane region" description="Helical" evidence="2">
    <location>
        <begin position="781"/>
        <end position="804"/>
    </location>
</feature>
<dbReference type="Proteomes" id="UP000294071">
    <property type="component" value="Unassembled WGS sequence"/>
</dbReference>
<evidence type="ECO:0000256" key="1">
    <source>
        <dbReference type="SAM" id="MobiDB-lite"/>
    </source>
</evidence>
<dbReference type="PANTHER" id="PTHR43685">
    <property type="entry name" value="GLYCOSYLTRANSFERASE"/>
    <property type="match status" value="1"/>
</dbReference>
<dbReference type="RefSeq" id="WP_129397954.1">
    <property type="nucleotide sequence ID" value="NZ_SDWT01000001.1"/>
</dbReference>
<dbReference type="AlphaFoldDB" id="A0A4Q2RZC5"/>
<dbReference type="EMBL" id="SDWT01000001">
    <property type="protein sequence ID" value="RYB93043.1"/>
    <property type="molecule type" value="Genomic_DNA"/>
</dbReference>
<organism evidence="3 4">
    <name type="scientific">Nocardioides oleivorans</name>
    <dbReference type="NCBI Taxonomy" id="273676"/>
    <lineage>
        <taxon>Bacteria</taxon>
        <taxon>Bacillati</taxon>
        <taxon>Actinomycetota</taxon>
        <taxon>Actinomycetes</taxon>
        <taxon>Propionibacteriales</taxon>
        <taxon>Nocardioidaceae</taxon>
        <taxon>Nocardioides</taxon>
    </lineage>
</organism>